<evidence type="ECO:0000313" key="2">
    <source>
        <dbReference type="Proteomes" id="UP000046393"/>
    </source>
</evidence>
<reference evidence="3" key="1">
    <citation type="submission" date="2017-02" db="UniProtKB">
        <authorList>
            <consortium name="WormBaseParasite"/>
        </authorList>
    </citation>
    <scope>IDENTIFICATION</scope>
</reference>
<feature type="region of interest" description="Disordered" evidence="1">
    <location>
        <begin position="96"/>
        <end position="132"/>
    </location>
</feature>
<accession>A0A0N5AZU2</accession>
<feature type="compositionally biased region" description="Polar residues" evidence="1">
    <location>
        <begin position="105"/>
        <end position="114"/>
    </location>
</feature>
<keyword evidence="2" id="KW-1185">Reference proteome</keyword>
<evidence type="ECO:0000256" key="1">
    <source>
        <dbReference type="SAM" id="MobiDB-lite"/>
    </source>
</evidence>
<name>A0A0N5AZU2_9BILA</name>
<sequence length="255" mass="27773">MLLLLYLNVSDAEDQWKEDLEHKRSLLITFLCFKEPKSRFCDGKSNFAITDGTKKEQENPPQPSAEQLPDKNSRQAFKEILPAPGAEMPEFWSPMTAPTTPSTPKRVTSNNNDGFVSDHRSRQTMPKKIPTPRKLPDEIELLTAASLDDPHGAKLSHTGGLKSYDPNALWRNDVDSINYGRTDLDEIRPPRYYQNRRPNLNSGPFNTGIPGNGGLFGPLGLGNGGLVGVTNGVGVSLPLGLGGIGITGGVGIGRR</sequence>
<dbReference type="Proteomes" id="UP000046393">
    <property type="component" value="Unplaced"/>
</dbReference>
<dbReference type="AlphaFoldDB" id="A0A0N5AZU2"/>
<protein>
    <submittedName>
        <fullName evidence="3">PI31_Prot_C domain-containing protein</fullName>
    </submittedName>
</protein>
<evidence type="ECO:0000313" key="3">
    <source>
        <dbReference type="WBParaSite" id="SMUV_0001052201-mRNA-1"/>
    </source>
</evidence>
<feature type="region of interest" description="Disordered" evidence="1">
    <location>
        <begin position="51"/>
        <end position="73"/>
    </location>
</feature>
<dbReference type="WBParaSite" id="SMUV_0001052201-mRNA-1">
    <property type="protein sequence ID" value="SMUV_0001052201-mRNA-1"/>
    <property type="gene ID" value="SMUV_0001052201"/>
</dbReference>
<proteinExistence type="predicted"/>
<organism evidence="2 3">
    <name type="scientific">Syphacia muris</name>
    <dbReference type="NCBI Taxonomy" id="451379"/>
    <lineage>
        <taxon>Eukaryota</taxon>
        <taxon>Metazoa</taxon>
        <taxon>Ecdysozoa</taxon>
        <taxon>Nematoda</taxon>
        <taxon>Chromadorea</taxon>
        <taxon>Rhabditida</taxon>
        <taxon>Spirurina</taxon>
        <taxon>Oxyuridomorpha</taxon>
        <taxon>Oxyuroidea</taxon>
        <taxon>Oxyuridae</taxon>
        <taxon>Syphacia</taxon>
    </lineage>
</organism>